<name>A0A1G6VVE0_9MICO</name>
<reference evidence="3 4" key="1">
    <citation type="submission" date="2016-09" db="EMBL/GenBank/DDBJ databases">
        <authorList>
            <person name="Capua I."/>
            <person name="De Benedictis P."/>
            <person name="Joannis T."/>
            <person name="Lombin L.H."/>
            <person name="Cattoli G."/>
        </authorList>
    </citation>
    <scope>NUCLEOTIDE SEQUENCE [LARGE SCALE GENOMIC DNA]</scope>
    <source>
        <strain evidence="3 4">ISLP-3</strain>
    </source>
</reference>
<evidence type="ECO:0000313" key="4">
    <source>
        <dbReference type="Proteomes" id="UP000199039"/>
    </source>
</evidence>
<dbReference type="RefSeq" id="WP_093185844.1">
    <property type="nucleotide sequence ID" value="NZ_FMYH01000008.1"/>
</dbReference>
<dbReference type="AlphaFoldDB" id="A0A1G6VVE0"/>
<dbReference type="InterPro" id="IPR029057">
    <property type="entry name" value="PRTase-like"/>
</dbReference>
<dbReference type="PANTHER" id="PTHR47505:SF1">
    <property type="entry name" value="DNA UTILIZATION PROTEIN YHGH"/>
    <property type="match status" value="1"/>
</dbReference>
<sequence>MEFAGRGAVRALGALGRAGGELARLVVPLECGGCGAADVRLCPACAAHLASVRRVDAGAPRLDRLGEGPRWPVFAAGDYTGPVREAVVAWKDRGRADLTAAFAPAMTQLARTLSAEVLARVPAGQPVWIVPVPSLPSARRRRGREPVTELARILVAHAVHLPPAHLTGPARRGHAGGEPVRLAAALVHLSRVKTRVRDQVGLGIRARSGNLAGTLDVRARSRSGLGARPPTVCVLVDDVLTTGATLAECARAIGRRGGLVVAGVVLAATPPPGSRAGPPGASVQAGPQSR</sequence>
<keyword evidence="4" id="KW-1185">Reference proteome</keyword>
<dbReference type="Gene3D" id="3.40.50.2020">
    <property type="match status" value="1"/>
</dbReference>
<dbReference type="CDD" id="cd06223">
    <property type="entry name" value="PRTases_typeI"/>
    <property type="match status" value="1"/>
</dbReference>
<organism evidence="3 4">
    <name type="scientific">Sanguibacter gelidistatuariae</name>
    <dbReference type="NCBI Taxonomy" id="1814289"/>
    <lineage>
        <taxon>Bacteria</taxon>
        <taxon>Bacillati</taxon>
        <taxon>Actinomycetota</taxon>
        <taxon>Actinomycetes</taxon>
        <taxon>Micrococcales</taxon>
        <taxon>Sanguibacteraceae</taxon>
        <taxon>Sanguibacter</taxon>
    </lineage>
</organism>
<keyword evidence="3" id="KW-0328">Glycosyltransferase</keyword>
<dbReference type="InterPro" id="IPR000836">
    <property type="entry name" value="PRTase_dom"/>
</dbReference>
<keyword evidence="3" id="KW-0808">Transferase</keyword>
<dbReference type="GO" id="GO:0016757">
    <property type="term" value="F:glycosyltransferase activity"/>
    <property type="evidence" value="ECO:0007669"/>
    <property type="project" value="UniProtKB-KW"/>
</dbReference>
<feature type="compositionally biased region" description="Low complexity" evidence="2">
    <location>
        <begin position="269"/>
        <end position="281"/>
    </location>
</feature>
<evidence type="ECO:0000256" key="2">
    <source>
        <dbReference type="SAM" id="MobiDB-lite"/>
    </source>
</evidence>
<proteinExistence type="inferred from homology"/>
<comment type="similarity">
    <text evidence="1">Belongs to the ComF/GntX family.</text>
</comment>
<dbReference type="Proteomes" id="UP000199039">
    <property type="component" value="Unassembled WGS sequence"/>
</dbReference>
<dbReference type="OrthoDB" id="5242900at2"/>
<dbReference type="STRING" id="1814289.SAMN05216410_3531"/>
<feature type="region of interest" description="Disordered" evidence="2">
    <location>
        <begin position="269"/>
        <end position="290"/>
    </location>
</feature>
<evidence type="ECO:0000256" key="1">
    <source>
        <dbReference type="ARBA" id="ARBA00008007"/>
    </source>
</evidence>
<dbReference type="InterPro" id="IPR051910">
    <property type="entry name" value="ComF/GntX_DNA_util-trans"/>
</dbReference>
<protein>
    <submittedName>
        <fullName evidence="3">Predicted amidophosphoribosyltransferases</fullName>
    </submittedName>
</protein>
<dbReference type="SUPFAM" id="SSF53271">
    <property type="entry name" value="PRTase-like"/>
    <property type="match status" value="1"/>
</dbReference>
<dbReference type="EMBL" id="FMYH01000008">
    <property type="protein sequence ID" value="SDD56786.1"/>
    <property type="molecule type" value="Genomic_DNA"/>
</dbReference>
<accession>A0A1G6VVE0</accession>
<evidence type="ECO:0000313" key="3">
    <source>
        <dbReference type="EMBL" id="SDD56786.1"/>
    </source>
</evidence>
<gene>
    <name evidence="3" type="ORF">SAMN05216410_3531</name>
</gene>
<dbReference type="PANTHER" id="PTHR47505">
    <property type="entry name" value="DNA UTILIZATION PROTEIN YHGH"/>
    <property type="match status" value="1"/>
</dbReference>